<protein>
    <recommendedName>
        <fullName evidence="10">Tripartite ATP-independent periplasmic transporters DctQ component domain-containing protein</fullName>
    </recommendedName>
</protein>
<evidence type="ECO:0000256" key="8">
    <source>
        <dbReference type="ARBA" id="ARBA00038436"/>
    </source>
</evidence>
<dbReference type="Pfam" id="PF04290">
    <property type="entry name" value="DctQ"/>
    <property type="match status" value="1"/>
</dbReference>
<keyword evidence="5 9" id="KW-0812">Transmembrane</keyword>
<evidence type="ECO:0000256" key="7">
    <source>
        <dbReference type="ARBA" id="ARBA00023136"/>
    </source>
</evidence>
<dbReference type="InterPro" id="IPR007387">
    <property type="entry name" value="TRAP_DctQ"/>
</dbReference>
<comment type="caution">
    <text evidence="11">The sequence shown here is derived from an EMBL/GenBank/DDBJ whole genome shotgun (WGS) entry which is preliminary data.</text>
</comment>
<keyword evidence="2" id="KW-0813">Transport</keyword>
<feature type="transmembrane region" description="Helical" evidence="9">
    <location>
        <begin position="85"/>
        <end position="108"/>
    </location>
</feature>
<feature type="transmembrane region" description="Helical" evidence="9">
    <location>
        <begin position="128"/>
        <end position="149"/>
    </location>
</feature>
<evidence type="ECO:0000259" key="10">
    <source>
        <dbReference type="Pfam" id="PF04290"/>
    </source>
</evidence>
<gene>
    <name evidence="11" type="ORF">J1TS3_41950</name>
</gene>
<keyword evidence="7 9" id="KW-0472">Membrane</keyword>
<feature type="domain" description="Tripartite ATP-independent periplasmic transporters DctQ component" evidence="10">
    <location>
        <begin position="22"/>
        <end position="150"/>
    </location>
</feature>
<dbReference type="RefSeq" id="WP_169509279.1">
    <property type="nucleotide sequence ID" value="NZ_BOQT01000025.1"/>
</dbReference>
<evidence type="ECO:0000256" key="1">
    <source>
        <dbReference type="ARBA" id="ARBA00004429"/>
    </source>
</evidence>
<evidence type="ECO:0000256" key="9">
    <source>
        <dbReference type="SAM" id="Phobius"/>
    </source>
</evidence>
<dbReference type="EMBL" id="BOQT01000025">
    <property type="protein sequence ID" value="GIN23061.1"/>
    <property type="molecule type" value="Genomic_DNA"/>
</dbReference>
<feature type="transmembrane region" description="Helical" evidence="9">
    <location>
        <begin position="7"/>
        <end position="28"/>
    </location>
</feature>
<evidence type="ECO:0000256" key="3">
    <source>
        <dbReference type="ARBA" id="ARBA00022475"/>
    </source>
</evidence>
<organism evidence="11 12">
    <name type="scientific">Siminovitchia fordii</name>
    <dbReference type="NCBI Taxonomy" id="254759"/>
    <lineage>
        <taxon>Bacteria</taxon>
        <taxon>Bacillati</taxon>
        <taxon>Bacillota</taxon>
        <taxon>Bacilli</taxon>
        <taxon>Bacillales</taxon>
        <taxon>Bacillaceae</taxon>
        <taxon>Siminovitchia</taxon>
    </lineage>
</organism>
<keyword evidence="12" id="KW-1185">Reference proteome</keyword>
<keyword evidence="4" id="KW-0997">Cell inner membrane</keyword>
<dbReference type="Proteomes" id="UP000680279">
    <property type="component" value="Unassembled WGS sequence"/>
</dbReference>
<evidence type="ECO:0000256" key="4">
    <source>
        <dbReference type="ARBA" id="ARBA00022519"/>
    </source>
</evidence>
<accession>A0ABQ4KDC0</accession>
<dbReference type="PANTHER" id="PTHR35011">
    <property type="entry name" value="2,3-DIKETO-L-GULONATE TRAP TRANSPORTER SMALL PERMEASE PROTEIN YIAM"/>
    <property type="match status" value="1"/>
</dbReference>
<sequence length="162" mass="18219">MDKNKSIFAIEGLFCVLLLVIMTVIMFIEVVGRYVFGTSFMWIEELTRYLFIWLTFISAAYVTATQSHIKIEAALGLFPEKIQPVITTIGLVVWLVFSLIITYVGFNYSITMLKVGGNSPAMGLAKGIIYLGIPLGYLLMSIRLAVLLFKARPKLINRDVKE</sequence>
<evidence type="ECO:0000256" key="6">
    <source>
        <dbReference type="ARBA" id="ARBA00022989"/>
    </source>
</evidence>
<dbReference type="PANTHER" id="PTHR35011:SF2">
    <property type="entry name" value="2,3-DIKETO-L-GULONATE TRAP TRANSPORTER SMALL PERMEASE PROTEIN YIAM"/>
    <property type="match status" value="1"/>
</dbReference>
<dbReference type="InterPro" id="IPR055348">
    <property type="entry name" value="DctQ"/>
</dbReference>
<evidence type="ECO:0000313" key="11">
    <source>
        <dbReference type="EMBL" id="GIN23061.1"/>
    </source>
</evidence>
<reference evidence="11 12" key="1">
    <citation type="submission" date="2021-03" db="EMBL/GenBank/DDBJ databases">
        <title>Antimicrobial resistance genes in bacteria isolated from Japanese honey, and their potential for conferring macrolide and lincosamide resistance in the American foulbrood pathogen Paenibacillus larvae.</title>
        <authorList>
            <person name="Okamoto M."/>
            <person name="Kumagai M."/>
            <person name="Kanamori H."/>
            <person name="Takamatsu D."/>
        </authorList>
    </citation>
    <scope>NUCLEOTIDE SEQUENCE [LARGE SCALE GENOMIC DNA]</scope>
    <source>
        <strain evidence="11 12">J1TS3</strain>
    </source>
</reference>
<keyword evidence="3" id="KW-1003">Cell membrane</keyword>
<name>A0ABQ4KDC0_9BACI</name>
<evidence type="ECO:0000256" key="5">
    <source>
        <dbReference type="ARBA" id="ARBA00022692"/>
    </source>
</evidence>
<keyword evidence="6 9" id="KW-1133">Transmembrane helix</keyword>
<feature type="transmembrane region" description="Helical" evidence="9">
    <location>
        <begin position="48"/>
        <end position="64"/>
    </location>
</feature>
<evidence type="ECO:0000313" key="12">
    <source>
        <dbReference type="Proteomes" id="UP000680279"/>
    </source>
</evidence>
<comment type="similarity">
    <text evidence="8">Belongs to the TRAP transporter small permease family.</text>
</comment>
<comment type="subcellular location">
    <subcellularLocation>
        <location evidence="1">Cell inner membrane</location>
        <topology evidence="1">Multi-pass membrane protein</topology>
    </subcellularLocation>
</comment>
<proteinExistence type="inferred from homology"/>
<evidence type="ECO:0000256" key="2">
    <source>
        <dbReference type="ARBA" id="ARBA00022448"/>
    </source>
</evidence>